<dbReference type="EMBL" id="CAMKVN010016174">
    <property type="protein sequence ID" value="CAI2197365.1"/>
    <property type="molecule type" value="Genomic_DNA"/>
</dbReference>
<feature type="non-terminal residue" evidence="3">
    <location>
        <position position="1"/>
    </location>
</feature>
<dbReference type="InterPro" id="IPR032675">
    <property type="entry name" value="LRR_dom_sf"/>
</dbReference>
<dbReference type="SUPFAM" id="SSF52047">
    <property type="entry name" value="RNI-like"/>
    <property type="match status" value="1"/>
</dbReference>
<name>A0A9W4T9I7_9GLOM</name>
<comment type="caution">
    <text evidence="3">The sequence shown here is derived from an EMBL/GenBank/DDBJ whole genome shotgun (WGS) entry which is preliminary data.</text>
</comment>
<dbReference type="Pfam" id="PF12799">
    <property type="entry name" value="LRR_4"/>
    <property type="match status" value="1"/>
</dbReference>
<evidence type="ECO:0000256" key="1">
    <source>
        <dbReference type="ARBA" id="ARBA00022614"/>
    </source>
</evidence>
<evidence type="ECO:0000256" key="2">
    <source>
        <dbReference type="ARBA" id="ARBA00022737"/>
    </source>
</evidence>
<keyword evidence="4" id="KW-1185">Reference proteome</keyword>
<dbReference type="InterPro" id="IPR025875">
    <property type="entry name" value="Leu-rich_rpt_4"/>
</dbReference>
<dbReference type="PANTHER" id="PTHR13318">
    <property type="entry name" value="PARTNER OF PAIRED, ISOFORM B-RELATED"/>
    <property type="match status" value="1"/>
</dbReference>
<dbReference type="GO" id="GO:0019005">
    <property type="term" value="C:SCF ubiquitin ligase complex"/>
    <property type="evidence" value="ECO:0007669"/>
    <property type="project" value="TreeGrafter"/>
</dbReference>
<sequence>RGKQTPVYCSNVTHLEISYYHSLLDKKIISIVHSCPNIIHLSFINSIGFSNRALELIAGSYPNLKYLNLCDDRSGCFRSFSDREVDDEGLTAIANPCYNLEYLNISYRIYFSEKSICNIIYSCPKLQHLNLSFCKITDITIKEIASSCLNLKYLNLEGCYKISKEAVDQLVSLNPHIHVKNF</sequence>
<evidence type="ECO:0000313" key="3">
    <source>
        <dbReference type="EMBL" id="CAI2197365.1"/>
    </source>
</evidence>
<dbReference type="AlphaFoldDB" id="A0A9W4T9I7"/>
<keyword evidence="1" id="KW-0433">Leucine-rich repeat</keyword>
<dbReference type="PANTHER" id="PTHR13318:SF95">
    <property type="entry name" value="F-BOX PROTEIN YLR352W"/>
    <property type="match status" value="1"/>
</dbReference>
<dbReference type="Gene3D" id="3.80.10.10">
    <property type="entry name" value="Ribonuclease Inhibitor"/>
    <property type="match status" value="1"/>
</dbReference>
<feature type="non-terminal residue" evidence="3">
    <location>
        <position position="182"/>
    </location>
</feature>
<reference evidence="3" key="1">
    <citation type="submission" date="2022-08" db="EMBL/GenBank/DDBJ databases">
        <authorList>
            <person name="Kallberg Y."/>
            <person name="Tangrot J."/>
            <person name="Rosling A."/>
        </authorList>
    </citation>
    <scope>NUCLEOTIDE SEQUENCE</scope>
    <source>
        <strain evidence="3">Wild A</strain>
    </source>
</reference>
<dbReference type="SMART" id="SM00367">
    <property type="entry name" value="LRR_CC"/>
    <property type="match status" value="4"/>
</dbReference>
<dbReference type="InterPro" id="IPR006553">
    <property type="entry name" value="Leu-rich_rpt_Cys-con_subtyp"/>
</dbReference>
<accession>A0A9W4T9I7</accession>
<dbReference type="OrthoDB" id="2322447at2759"/>
<protein>
    <submittedName>
        <fullName evidence="3">12621_t:CDS:1</fullName>
    </submittedName>
</protein>
<organism evidence="3 4">
    <name type="scientific">Funneliformis geosporum</name>
    <dbReference type="NCBI Taxonomy" id="1117311"/>
    <lineage>
        <taxon>Eukaryota</taxon>
        <taxon>Fungi</taxon>
        <taxon>Fungi incertae sedis</taxon>
        <taxon>Mucoromycota</taxon>
        <taxon>Glomeromycotina</taxon>
        <taxon>Glomeromycetes</taxon>
        <taxon>Glomerales</taxon>
        <taxon>Glomeraceae</taxon>
        <taxon>Funneliformis</taxon>
    </lineage>
</organism>
<dbReference type="Proteomes" id="UP001153678">
    <property type="component" value="Unassembled WGS sequence"/>
</dbReference>
<evidence type="ECO:0000313" key="4">
    <source>
        <dbReference type="Proteomes" id="UP001153678"/>
    </source>
</evidence>
<dbReference type="GO" id="GO:0031146">
    <property type="term" value="P:SCF-dependent proteasomal ubiquitin-dependent protein catabolic process"/>
    <property type="evidence" value="ECO:0007669"/>
    <property type="project" value="TreeGrafter"/>
</dbReference>
<keyword evidence="2" id="KW-0677">Repeat</keyword>
<proteinExistence type="predicted"/>
<gene>
    <name evidence="3" type="ORF">FWILDA_LOCUS18041</name>
</gene>